<keyword evidence="6 10" id="KW-0067">ATP-binding</keyword>
<evidence type="ECO:0000256" key="2">
    <source>
        <dbReference type="ARBA" id="ARBA00012838"/>
    </source>
</evidence>
<dbReference type="InterPro" id="IPR014729">
    <property type="entry name" value="Rossmann-like_a/b/a_fold"/>
</dbReference>
<dbReference type="Pfam" id="PF09334">
    <property type="entry name" value="tRNA-synt_1g"/>
    <property type="match status" value="1"/>
</dbReference>
<evidence type="ECO:0000259" key="12">
    <source>
        <dbReference type="Pfam" id="PF09334"/>
    </source>
</evidence>
<keyword evidence="4 10" id="KW-0436">Ligase</keyword>
<dbReference type="GO" id="GO:0004825">
    <property type="term" value="F:methionine-tRNA ligase activity"/>
    <property type="evidence" value="ECO:0007669"/>
    <property type="project" value="UniProtKB-EC"/>
</dbReference>
<proteinExistence type="inferred from homology"/>
<dbReference type="InterPro" id="IPR009080">
    <property type="entry name" value="tRNAsynth_Ia_anticodon-bd"/>
</dbReference>
<evidence type="ECO:0000259" key="11">
    <source>
        <dbReference type="Pfam" id="PF00133"/>
    </source>
</evidence>
<dbReference type="Pfam" id="PF19303">
    <property type="entry name" value="Anticodon_3"/>
    <property type="match status" value="1"/>
</dbReference>
<dbReference type="InterPro" id="IPR014758">
    <property type="entry name" value="Met-tRNA_synth"/>
</dbReference>
<dbReference type="Gene3D" id="2.170.220.10">
    <property type="match status" value="1"/>
</dbReference>
<dbReference type="Gene3D" id="3.40.50.620">
    <property type="entry name" value="HUPs"/>
    <property type="match status" value="1"/>
</dbReference>
<dbReference type="PANTHER" id="PTHR43326:SF1">
    <property type="entry name" value="METHIONINE--TRNA LIGASE, MITOCHONDRIAL"/>
    <property type="match status" value="1"/>
</dbReference>
<dbReference type="EMBL" id="MHQS01000006">
    <property type="protein sequence ID" value="OHA09087.1"/>
    <property type="molecule type" value="Genomic_DNA"/>
</dbReference>
<reference evidence="14 15" key="1">
    <citation type="journal article" date="2016" name="Nat. Commun.">
        <title>Thousands of microbial genomes shed light on interconnected biogeochemical processes in an aquifer system.</title>
        <authorList>
            <person name="Anantharaman K."/>
            <person name="Brown C.T."/>
            <person name="Hug L.A."/>
            <person name="Sharon I."/>
            <person name="Castelle C.J."/>
            <person name="Probst A.J."/>
            <person name="Thomas B.C."/>
            <person name="Singh A."/>
            <person name="Wilkins M.J."/>
            <person name="Karaoz U."/>
            <person name="Brodie E.L."/>
            <person name="Williams K.H."/>
            <person name="Hubbard S.S."/>
            <person name="Banfield J.F."/>
        </authorList>
    </citation>
    <scope>NUCLEOTIDE SEQUENCE [LARGE SCALE GENOMIC DNA]</scope>
</reference>
<dbReference type="SUPFAM" id="SSF52374">
    <property type="entry name" value="Nucleotidylyl transferase"/>
    <property type="match status" value="1"/>
</dbReference>
<dbReference type="SUPFAM" id="SSF47323">
    <property type="entry name" value="Anticodon-binding domain of a subclass of class I aminoacyl-tRNA synthetases"/>
    <property type="match status" value="1"/>
</dbReference>
<comment type="function">
    <text evidence="1">Is required not only for elongation of protein synthesis but also for the initiation of all mRNA translation through initiator tRNA(fMet) aminoacylation.</text>
</comment>
<dbReference type="InterPro" id="IPR015413">
    <property type="entry name" value="Methionyl/Leucyl_tRNA_Synth"/>
</dbReference>
<accession>A0A1G2LBT8</accession>
<comment type="caution">
    <text evidence="14">The sequence shown here is derived from an EMBL/GenBank/DDBJ whole genome shotgun (WGS) entry which is preliminary data.</text>
</comment>
<evidence type="ECO:0000313" key="14">
    <source>
        <dbReference type="EMBL" id="OHA09087.1"/>
    </source>
</evidence>
<name>A0A1G2LBT8_9BACT</name>
<evidence type="ECO:0000256" key="1">
    <source>
        <dbReference type="ARBA" id="ARBA00003314"/>
    </source>
</evidence>
<dbReference type="EC" id="6.1.1.10" evidence="2"/>
<dbReference type="Proteomes" id="UP000176705">
    <property type="component" value="Unassembled WGS sequence"/>
</dbReference>
<evidence type="ECO:0000313" key="15">
    <source>
        <dbReference type="Proteomes" id="UP000176705"/>
    </source>
</evidence>
<evidence type="ECO:0000256" key="9">
    <source>
        <dbReference type="ARBA" id="ARBA00030904"/>
    </source>
</evidence>
<sequence>MPPGDKTFYITTAIPYVNAEPHLGFALELVQADAIARFRRLQGRDVRFVTGTDENALKNFIAAREQGVDPRELINRNAAAFRELKSTLNLSWDDFIRTTEPRHIAGAQKFWRACRPEDIYKKHYRGLYCVGCEEFKTEKDLADGRCAEHPTIEPELVEEENYFFRLSAYQGTIERLVGSGELEVIPEVRRNEMLAFISRGLQDFSISRSRERAHGFGVPVPGDPSQVQYVWFDALTNYINALGYAEDAESFRRYWQENDDILHVIGKGIARFHAVYWPAMLLSAGLRLPKRVFVHGYITVNGQKISKSLGNIIIPKEIVAKYGVDPIRYYLFREIPTFEDGDFSEVKLVERYNGELANGLGNLVARVAALGEKLSPLRFNFARDIRPAVHEEIDKRFRRYEEAMDSLHLHEALGEVWQLIGFADRHINDATPWAVADPEALRKIISRAAWLVSTVANLVSPFLPETAEKIQQQIAFRDSTMVIKRGGVLFPRLG</sequence>
<dbReference type="PANTHER" id="PTHR43326">
    <property type="entry name" value="METHIONYL-TRNA SYNTHETASE"/>
    <property type="match status" value="1"/>
</dbReference>
<evidence type="ECO:0000256" key="5">
    <source>
        <dbReference type="ARBA" id="ARBA00022741"/>
    </source>
</evidence>
<dbReference type="STRING" id="1802280.A3B37_00905"/>
<evidence type="ECO:0000256" key="6">
    <source>
        <dbReference type="ARBA" id="ARBA00022840"/>
    </source>
</evidence>
<evidence type="ECO:0000256" key="10">
    <source>
        <dbReference type="RuleBase" id="RU363039"/>
    </source>
</evidence>
<dbReference type="GO" id="GO:0005524">
    <property type="term" value="F:ATP binding"/>
    <property type="evidence" value="ECO:0007669"/>
    <property type="project" value="UniProtKB-KW"/>
</dbReference>
<dbReference type="InterPro" id="IPR041872">
    <property type="entry name" value="Anticodon_Met"/>
</dbReference>
<dbReference type="InterPro" id="IPR033911">
    <property type="entry name" value="MetRS_core"/>
</dbReference>
<evidence type="ECO:0000256" key="4">
    <source>
        <dbReference type="ARBA" id="ARBA00022598"/>
    </source>
</evidence>
<dbReference type="CDD" id="cd07957">
    <property type="entry name" value="Anticodon_Ia_Met"/>
    <property type="match status" value="1"/>
</dbReference>
<dbReference type="AlphaFoldDB" id="A0A1G2LBT8"/>
<evidence type="ECO:0000256" key="3">
    <source>
        <dbReference type="ARBA" id="ARBA00018753"/>
    </source>
</evidence>
<gene>
    <name evidence="14" type="ORF">A3B37_00905</name>
</gene>
<dbReference type="Gene3D" id="1.10.730.10">
    <property type="entry name" value="Isoleucyl-tRNA Synthetase, Domain 1"/>
    <property type="match status" value="1"/>
</dbReference>
<comment type="similarity">
    <text evidence="10">Belongs to the class-I aminoacyl-tRNA synthetase family.</text>
</comment>
<keyword evidence="7 10" id="KW-0648">Protein biosynthesis</keyword>
<organism evidence="14 15">
    <name type="scientific">Candidatus Sungbacteria bacterium RIFCSPLOWO2_01_FULL_59_16</name>
    <dbReference type="NCBI Taxonomy" id="1802280"/>
    <lineage>
        <taxon>Bacteria</taxon>
        <taxon>Candidatus Sungiibacteriota</taxon>
    </lineage>
</organism>
<protein>
    <recommendedName>
        <fullName evidence="3">Methionine--tRNA ligase</fullName>
        <ecNumber evidence="2">6.1.1.10</ecNumber>
    </recommendedName>
    <alternativeName>
        <fullName evidence="9">Methionyl-tRNA synthetase</fullName>
    </alternativeName>
</protein>
<feature type="domain" description="Methionyl-tRNA synthetase anticodon-binding" evidence="13">
    <location>
        <begin position="388"/>
        <end position="479"/>
    </location>
</feature>
<dbReference type="CDD" id="cd00814">
    <property type="entry name" value="MetRS_core"/>
    <property type="match status" value="1"/>
</dbReference>
<dbReference type="InterPro" id="IPR002300">
    <property type="entry name" value="aa-tRNA-synth_Ia"/>
</dbReference>
<dbReference type="NCBIfam" id="TIGR00398">
    <property type="entry name" value="metG"/>
    <property type="match status" value="1"/>
</dbReference>
<evidence type="ECO:0000256" key="7">
    <source>
        <dbReference type="ARBA" id="ARBA00022917"/>
    </source>
</evidence>
<keyword evidence="8 10" id="KW-0030">Aminoacyl-tRNA synthetase</keyword>
<keyword evidence="5 10" id="KW-0547">Nucleotide-binding</keyword>
<evidence type="ECO:0000256" key="8">
    <source>
        <dbReference type="ARBA" id="ARBA00023146"/>
    </source>
</evidence>
<dbReference type="InterPro" id="IPR023457">
    <property type="entry name" value="Met-tRNA_synth_2"/>
</dbReference>
<dbReference type="Pfam" id="PF00133">
    <property type="entry name" value="tRNA-synt_1"/>
    <property type="match status" value="1"/>
</dbReference>
<feature type="domain" description="Methionyl/Leucyl tRNA synthetase" evidence="12">
    <location>
        <begin position="139"/>
        <end position="367"/>
    </location>
</feature>
<evidence type="ECO:0000259" key="13">
    <source>
        <dbReference type="Pfam" id="PF19303"/>
    </source>
</evidence>
<feature type="domain" description="Aminoacyl-tRNA synthetase class Ia" evidence="11">
    <location>
        <begin position="6"/>
        <end position="56"/>
    </location>
</feature>
<dbReference type="PRINTS" id="PR01041">
    <property type="entry name" value="TRNASYNTHMET"/>
</dbReference>
<dbReference type="GO" id="GO:0006431">
    <property type="term" value="P:methionyl-tRNA aminoacylation"/>
    <property type="evidence" value="ECO:0007669"/>
    <property type="project" value="InterPro"/>
</dbReference>